<accession>A0A0K2SX42</accession>
<reference evidence="1" key="1">
    <citation type="submission" date="2014-05" db="EMBL/GenBank/DDBJ databases">
        <authorList>
            <person name="Chronopoulou M."/>
        </authorList>
    </citation>
    <scope>NUCLEOTIDE SEQUENCE</scope>
    <source>
        <tissue evidence="1">Whole organism</tissue>
    </source>
</reference>
<dbReference type="EMBL" id="HACA01000959">
    <property type="protein sequence ID" value="CDW18320.1"/>
    <property type="molecule type" value="Transcribed_RNA"/>
</dbReference>
<sequence length="47" mass="5662">MRIYSVFNSNRLKNLSCKSSHSKIRLWSNKMIENSLQLRFVEKLYVV</sequence>
<protein>
    <submittedName>
        <fullName evidence="1">Uncharacterized protein</fullName>
    </submittedName>
</protein>
<proteinExistence type="predicted"/>
<dbReference type="AlphaFoldDB" id="A0A0K2SX42"/>
<dbReference type="EMBL" id="HACA01000958">
    <property type="protein sequence ID" value="CDW18319.1"/>
    <property type="molecule type" value="Transcribed_RNA"/>
</dbReference>
<evidence type="ECO:0000313" key="1">
    <source>
        <dbReference type="EMBL" id="CDW18319.1"/>
    </source>
</evidence>
<name>A0A0K2SX42_LEPSM</name>
<organism evidence="1">
    <name type="scientific">Lepeophtheirus salmonis</name>
    <name type="common">Salmon louse</name>
    <name type="synonym">Caligus salmonis</name>
    <dbReference type="NCBI Taxonomy" id="72036"/>
    <lineage>
        <taxon>Eukaryota</taxon>
        <taxon>Metazoa</taxon>
        <taxon>Ecdysozoa</taxon>
        <taxon>Arthropoda</taxon>
        <taxon>Crustacea</taxon>
        <taxon>Multicrustacea</taxon>
        <taxon>Hexanauplia</taxon>
        <taxon>Copepoda</taxon>
        <taxon>Siphonostomatoida</taxon>
        <taxon>Caligidae</taxon>
        <taxon>Lepeophtheirus</taxon>
    </lineage>
</organism>